<reference evidence="4" key="1">
    <citation type="journal article" date="2020" name="Stud. Mycol.">
        <title>101 Dothideomycetes genomes: a test case for predicting lifestyles and emergence of pathogens.</title>
        <authorList>
            <person name="Haridas S."/>
            <person name="Albert R."/>
            <person name="Binder M."/>
            <person name="Bloem J."/>
            <person name="Labutti K."/>
            <person name="Salamov A."/>
            <person name="Andreopoulos B."/>
            <person name="Baker S."/>
            <person name="Barry K."/>
            <person name="Bills G."/>
            <person name="Bluhm B."/>
            <person name="Cannon C."/>
            <person name="Castanera R."/>
            <person name="Culley D."/>
            <person name="Daum C."/>
            <person name="Ezra D."/>
            <person name="Gonzalez J."/>
            <person name="Henrissat B."/>
            <person name="Kuo A."/>
            <person name="Liang C."/>
            <person name="Lipzen A."/>
            <person name="Lutzoni F."/>
            <person name="Magnuson J."/>
            <person name="Mondo S."/>
            <person name="Nolan M."/>
            <person name="Ohm R."/>
            <person name="Pangilinan J."/>
            <person name="Park H.-J."/>
            <person name="Ramirez L."/>
            <person name="Alfaro M."/>
            <person name="Sun H."/>
            <person name="Tritt A."/>
            <person name="Yoshinaga Y."/>
            <person name="Zwiers L.-H."/>
            <person name="Turgeon B."/>
            <person name="Goodwin S."/>
            <person name="Spatafora J."/>
            <person name="Crous P."/>
            <person name="Grigoriev I."/>
        </authorList>
    </citation>
    <scope>NUCLEOTIDE SEQUENCE</scope>
    <source>
        <strain evidence="4">CBS 133067</strain>
    </source>
</reference>
<feature type="compositionally biased region" description="Low complexity" evidence="2">
    <location>
        <begin position="124"/>
        <end position="145"/>
    </location>
</feature>
<comment type="caution">
    <text evidence="4">The sequence shown here is derived from an EMBL/GenBank/DDBJ whole genome shotgun (WGS) entry which is preliminary data.</text>
</comment>
<dbReference type="Pfam" id="PF13257">
    <property type="entry name" value="DUF4048"/>
    <property type="match status" value="1"/>
</dbReference>
<dbReference type="EMBL" id="ML978134">
    <property type="protein sequence ID" value="KAF2094339.1"/>
    <property type="molecule type" value="Genomic_DNA"/>
</dbReference>
<dbReference type="OrthoDB" id="4097086at2759"/>
<feature type="compositionally biased region" description="Pro residues" evidence="2">
    <location>
        <begin position="189"/>
        <end position="201"/>
    </location>
</feature>
<feature type="region of interest" description="Disordered" evidence="2">
    <location>
        <begin position="168"/>
        <end position="203"/>
    </location>
</feature>
<feature type="region of interest" description="Disordered" evidence="2">
    <location>
        <begin position="631"/>
        <end position="683"/>
    </location>
</feature>
<proteinExistence type="predicted"/>
<feature type="region of interest" description="Disordered" evidence="2">
    <location>
        <begin position="318"/>
        <end position="380"/>
    </location>
</feature>
<dbReference type="Proteomes" id="UP000799772">
    <property type="component" value="Unassembled WGS sequence"/>
</dbReference>
<protein>
    <recommendedName>
        <fullName evidence="3">DUF4048 domain-containing protein</fullName>
    </recommendedName>
</protein>
<accession>A0A9P4I8G1</accession>
<evidence type="ECO:0000259" key="3">
    <source>
        <dbReference type="Pfam" id="PF13257"/>
    </source>
</evidence>
<dbReference type="AlphaFoldDB" id="A0A9P4I8G1"/>
<evidence type="ECO:0000313" key="5">
    <source>
        <dbReference type="Proteomes" id="UP000799772"/>
    </source>
</evidence>
<feature type="domain" description="DUF4048" evidence="3">
    <location>
        <begin position="313"/>
        <end position="557"/>
    </location>
</feature>
<feature type="region of interest" description="Disordered" evidence="2">
    <location>
        <begin position="104"/>
        <end position="151"/>
    </location>
</feature>
<keyword evidence="5" id="KW-1185">Reference proteome</keyword>
<feature type="compositionally biased region" description="Polar residues" evidence="2">
    <location>
        <begin position="357"/>
        <end position="380"/>
    </location>
</feature>
<feature type="compositionally biased region" description="Polar residues" evidence="2">
    <location>
        <begin position="445"/>
        <end position="457"/>
    </location>
</feature>
<gene>
    <name evidence="4" type="ORF">NA57DRAFT_80154</name>
</gene>
<feature type="region of interest" description="Disordered" evidence="2">
    <location>
        <begin position="422"/>
        <end position="616"/>
    </location>
</feature>
<feature type="compositionally biased region" description="Polar residues" evidence="2">
    <location>
        <begin position="598"/>
        <end position="610"/>
    </location>
</feature>
<feature type="compositionally biased region" description="Polar residues" evidence="2">
    <location>
        <begin position="168"/>
        <end position="177"/>
    </location>
</feature>
<sequence>MLLVLQPYASAYWQAYYWRVPASTVAALVRLVRAVWSKLGRHFAFFFTIPSHLLTRRHDRNDIDDFREPRNMDEDTLKQLEGAKRLPIDPIKVFPRDIQIASGGPNSPILPSPAEHIGQPSSPTTRTTVANDTTVQNDTTNTSSSRLHTRSMSVADVARQGKRLSLNFPIQSASSRPTRPPSWANSSPVLPPIPSPDPSVAPSPTENNFLAVLAAQERRVLELKEELGKAEKELEMLKKQWAQHEMVRKKQDVKRVTQLQPLQTAPSPGLDSGNDSDDIDGSSQWMHKEMERRKHLLSGVKSSNRKVFSGSRHMRTLSLLSPDKTQGPSFPQPPSLDGTDESRPPSATALGLPIPRSTISPNNIEETQRSFTPDSASDSMVSLDLPRLPSDAILQTGKQMATDFKQGLWTFFEDIRQATVGEEAIHGTTPRRRPQSMYAAGPNAKHSNGNLKKQGSRGNLRRSATLKQDSKDPLKNGSLQRRATDLSPPADIGGSFWRENGLEEPRTTTAAKVRPGSRGSTGKTHKGMEKTAHDATDDESWDSWDTPASKAEPSPKQLQAPGMSSNDSVSEVASSARSTPRTSTSSTGLAATTSKSTDTQNDASHGSNRDSIPWPALAKLVTPSHLKRTASHLMSEWERSLTPSPPPGQSPARLSPIPSDSGERDYFGTPVLAAGENGRSKKD</sequence>
<evidence type="ECO:0000256" key="2">
    <source>
        <dbReference type="SAM" id="MobiDB-lite"/>
    </source>
</evidence>
<dbReference type="InterPro" id="IPR025122">
    <property type="entry name" value="DUF4048"/>
</dbReference>
<organism evidence="4 5">
    <name type="scientific">Rhizodiscina lignyota</name>
    <dbReference type="NCBI Taxonomy" id="1504668"/>
    <lineage>
        <taxon>Eukaryota</taxon>
        <taxon>Fungi</taxon>
        <taxon>Dikarya</taxon>
        <taxon>Ascomycota</taxon>
        <taxon>Pezizomycotina</taxon>
        <taxon>Dothideomycetes</taxon>
        <taxon>Pleosporomycetidae</taxon>
        <taxon>Aulographales</taxon>
        <taxon>Rhizodiscinaceae</taxon>
        <taxon>Rhizodiscina</taxon>
    </lineage>
</organism>
<feature type="coiled-coil region" evidence="1">
    <location>
        <begin position="213"/>
        <end position="240"/>
    </location>
</feature>
<feature type="compositionally biased region" description="Basic and acidic residues" evidence="2">
    <location>
        <begin position="526"/>
        <end position="535"/>
    </location>
</feature>
<feature type="compositionally biased region" description="Polar residues" evidence="2">
    <location>
        <begin position="257"/>
        <end position="266"/>
    </location>
</feature>
<evidence type="ECO:0000256" key="1">
    <source>
        <dbReference type="SAM" id="Coils"/>
    </source>
</evidence>
<feature type="compositionally biased region" description="Low complexity" evidence="2">
    <location>
        <begin position="564"/>
        <end position="597"/>
    </location>
</feature>
<keyword evidence="1" id="KW-0175">Coiled coil</keyword>
<name>A0A9P4I8G1_9PEZI</name>
<feature type="region of interest" description="Disordered" evidence="2">
    <location>
        <begin position="294"/>
        <end position="313"/>
    </location>
</feature>
<evidence type="ECO:0000313" key="4">
    <source>
        <dbReference type="EMBL" id="KAF2094339.1"/>
    </source>
</evidence>
<feature type="region of interest" description="Disordered" evidence="2">
    <location>
        <begin position="252"/>
        <end position="282"/>
    </location>
</feature>